<feature type="coiled-coil region" evidence="7">
    <location>
        <begin position="212"/>
        <end position="273"/>
    </location>
</feature>
<dbReference type="PANTHER" id="PTHR31183">
    <property type="entry name" value="TRICHOPLEIN KERATIN FILAMENT-BINDING PROTEIN FAMILY MEMBER"/>
    <property type="match status" value="1"/>
</dbReference>
<evidence type="ECO:0000256" key="3">
    <source>
        <dbReference type="ARBA" id="ARBA00023069"/>
    </source>
</evidence>
<accession>A0AA88LZJ0</accession>
<keyword evidence="4" id="KW-0966">Cell projection</keyword>
<feature type="compositionally biased region" description="Basic and acidic residues" evidence="8">
    <location>
        <begin position="471"/>
        <end position="492"/>
    </location>
</feature>
<keyword evidence="2 7" id="KW-0175">Coiled coil</keyword>
<organism evidence="10 11">
    <name type="scientific">Tachysurus vachellii</name>
    <name type="common">Darkbarbel catfish</name>
    <name type="synonym">Pelteobagrus vachellii</name>
    <dbReference type="NCBI Taxonomy" id="175792"/>
    <lineage>
        <taxon>Eukaryota</taxon>
        <taxon>Metazoa</taxon>
        <taxon>Chordata</taxon>
        <taxon>Craniata</taxon>
        <taxon>Vertebrata</taxon>
        <taxon>Euteleostomi</taxon>
        <taxon>Actinopterygii</taxon>
        <taxon>Neopterygii</taxon>
        <taxon>Teleostei</taxon>
        <taxon>Ostariophysi</taxon>
        <taxon>Siluriformes</taxon>
        <taxon>Bagridae</taxon>
        <taxon>Tachysurus</taxon>
    </lineage>
</organism>
<evidence type="ECO:0000313" key="10">
    <source>
        <dbReference type="EMBL" id="KAK2827299.1"/>
    </source>
</evidence>
<evidence type="ECO:0000313" key="11">
    <source>
        <dbReference type="Proteomes" id="UP001187315"/>
    </source>
</evidence>
<evidence type="ECO:0000256" key="4">
    <source>
        <dbReference type="ARBA" id="ARBA00023273"/>
    </source>
</evidence>
<evidence type="ECO:0000256" key="6">
    <source>
        <dbReference type="ARBA" id="ARBA00033773"/>
    </source>
</evidence>
<feature type="coiled-coil region" evidence="7">
    <location>
        <begin position="128"/>
        <end position="155"/>
    </location>
</feature>
<proteinExistence type="inferred from homology"/>
<name>A0AA88LZJ0_TACVA</name>
<dbReference type="PANTHER" id="PTHR31183:SF1">
    <property type="entry name" value="CILIA- AND FLAGELLA-ASSOCIATED PROTEIN 53"/>
    <property type="match status" value="1"/>
</dbReference>
<feature type="coiled-coil region" evidence="7">
    <location>
        <begin position="395"/>
        <end position="436"/>
    </location>
</feature>
<reference evidence="10" key="1">
    <citation type="submission" date="2023-08" db="EMBL/GenBank/DDBJ databases">
        <title>Pelteobagrus vachellii genome.</title>
        <authorList>
            <person name="Liu H."/>
        </authorList>
    </citation>
    <scope>NUCLEOTIDE SEQUENCE</scope>
    <source>
        <strain evidence="10">PRFRI_2022a</strain>
        <tissue evidence="10">Muscle</tissue>
    </source>
</reference>
<evidence type="ECO:0000259" key="9">
    <source>
        <dbReference type="Pfam" id="PF13868"/>
    </source>
</evidence>
<dbReference type="InterPro" id="IPR043596">
    <property type="entry name" value="CFAP53/TCHP"/>
</dbReference>
<gene>
    <name evidence="10" type="ORF">Q7C36_018225</name>
</gene>
<dbReference type="AlphaFoldDB" id="A0AA88LZJ0"/>
<sequence length="515" mass="62566">MLLGQKYKPKCREVTGPTPHSVAVRAKQPPSRPSDYLIVERRKQDAAHKKVLEFTKDQSACDLRIGWERNTEQKMVSATIERRVQEAMEQYELSIDERRERLRKMLLSEERELLQEMDSKQDTVLERQARMCERAKNLQEKRESERKKVAAEKLDQLFREQSDEFRAMQMRQHQDEVCTERAAQIQTRREERRLQQEEEMLFAQLWEKDRQAKEQREDLKVQRQKENNLQQLAFLHIQMEAAEQQRLQAKQLKEEEAQLLRDQREMLRLEEEREHRQKFQNQENWRRELDTSLRLKLKRLAREEQEDLALDMSILEQLLTEVKDEKKEEALRKLELREEQRKYRQYLAEQLEEQKQHEAETEQVIEAELQQTWNRRAEKNRLVKEARNRLMKDVLDTQRLQIQEKLDRNAQKQAELATERDELNRIIQEHKMLEEQKKTRLKEACQEYKAGLSAQILDNQRLCEVKKAENDREDERYRMEQENYNKKVKDLLSRPTSHTTVVHPFRRRRDHPTSN</sequence>
<keyword evidence="3" id="KW-0969">Cilium</keyword>
<dbReference type="Pfam" id="PF13868">
    <property type="entry name" value="TPH"/>
    <property type="match status" value="1"/>
</dbReference>
<dbReference type="EMBL" id="JAVHJS010000019">
    <property type="protein sequence ID" value="KAK2827299.1"/>
    <property type="molecule type" value="Genomic_DNA"/>
</dbReference>
<comment type="subcellular location">
    <subcellularLocation>
        <location evidence="1">Cell projection</location>
        <location evidence="1">Cilium</location>
    </subcellularLocation>
</comment>
<evidence type="ECO:0000256" key="7">
    <source>
        <dbReference type="SAM" id="Coils"/>
    </source>
</evidence>
<dbReference type="GO" id="GO:0005929">
    <property type="term" value="C:cilium"/>
    <property type="evidence" value="ECO:0007669"/>
    <property type="project" value="UniProtKB-SubCell"/>
</dbReference>
<dbReference type="Proteomes" id="UP001187315">
    <property type="component" value="Unassembled WGS sequence"/>
</dbReference>
<feature type="compositionally biased region" description="Basic residues" evidence="8">
    <location>
        <begin position="504"/>
        <end position="515"/>
    </location>
</feature>
<evidence type="ECO:0000256" key="8">
    <source>
        <dbReference type="SAM" id="MobiDB-lite"/>
    </source>
</evidence>
<comment type="caution">
    <text evidence="10">The sequence shown here is derived from an EMBL/GenBank/DDBJ whole genome shotgun (WGS) entry which is preliminary data.</text>
</comment>
<evidence type="ECO:0000256" key="1">
    <source>
        <dbReference type="ARBA" id="ARBA00004138"/>
    </source>
</evidence>
<evidence type="ECO:0000256" key="5">
    <source>
        <dbReference type="ARBA" id="ARBA00033747"/>
    </source>
</evidence>
<keyword evidence="11" id="KW-1185">Reference proteome</keyword>
<comment type="similarity">
    <text evidence="5">Belongs to the CFAP53 family.</text>
</comment>
<protein>
    <recommendedName>
        <fullName evidence="6">Cilia- and flagella-associated protein 53</fullName>
    </recommendedName>
</protein>
<dbReference type="InterPro" id="IPR043597">
    <property type="entry name" value="TPH_dom"/>
</dbReference>
<feature type="coiled-coil region" evidence="7">
    <location>
        <begin position="319"/>
        <end position="368"/>
    </location>
</feature>
<feature type="region of interest" description="Disordered" evidence="8">
    <location>
        <begin position="471"/>
        <end position="515"/>
    </location>
</feature>
<evidence type="ECO:0000256" key="2">
    <source>
        <dbReference type="ARBA" id="ARBA00023054"/>
    </source>
</evidence>
<feature type="domain" description="Trichohyalin-plectin-homology" evidence="9">
    <location>
        <begin position="159"/>
        <end position="490"/>
    </location>
</feature>
<feature type="region of interest" description="Disordered" evidence="8">
    <location>
        <begin position="1"/>
        <end position="32"/>
    </location>
</feature>